<dbReference type="InterPro" id="IPR038814">
    <property type="entry name" value="AIM11"/>
</dbReference>
<proteinExistence type="inferred from homology"/>
<dbReference type="Proteomes" id="UP000241462">
    <property type="component" value="Unassembled WGS sequence"/>
</dbReference>
<reference evidence="5 6" key="1">
    <citation type="journal article" date="2018" name="Mycol. Prog.">
        <title>Coniella lustricola, a new species from submerged detritus.</title>
        <authorList>
            <person name="Raudabaugh D.B."/>
            <person name="Iturriaga T."/>
            <person name="Carver A."/>
            <person name="Mondo S."/>
            <person name="Pangilinan J."/>
            <person name="Lipzen A."/>
            <person name="He G."/>
            <person name="Amirebrahimi M."/>
            <person name="Grigoriev I.V."/>
            <person name="Miller A.N."/>
        </authorList>
    </citation>
    <scope>NUCLEOTIDE SEQUENCE [LARGE SCALE GENOMIC DNA]</scope>
    <source>
        <strain evidence="5 6">B22-T-1</strain>
    </source>
</reference>
<dbReference type="InParanoid" id="A0A2T3A8J2"/>
<evidence type="ECO:0000256" key="1">
    <source>
        <dbReference type="ARBA" id="ARBA00022692"/>
    </source>
</evidence>
<evidence type="ECO:0000313" key="6">
    <source>
        <dbReference type="Proteomes" id="UP000241462"/>
    </source>
</evidence>
<feature type="transmembrane region" description="Helical" evidence="4">
    <location>
        <begin position="74"/>
        <end position="94"/>
    </location>
</feature>
<evidence type="ECO:0000256" key="2">
    <source>
        <dbReference type="ARBA" id="ARBA00022989"/>
    </source>
</evidence>
<evidence type="ECO:0000256" key="4">
    <source>
        <dbReference type="RuleBase" id="RU367098"/>
    </source>
</evidence>
<dbReference type="EMBL" id="KZ678438">
    <property type="protein sequence ID" value="PSR85725.1"/>
    <property type="molecule type" value="Genomic_DNA"/>
</dbReference>
<dbReference type="OrthoDB" id="3558022at2759"/>
<organism evidence="5 6">
    <name type="scientific">Coniella lustricola</name>
    <dbReference type="NCBI Taxonomy" id="2025994"/>
    <lineage>
        <taxon>Eukaryota</taxon>
        <taxon>Fungi</taxon>
        <taxon>Dikarya</taxon>
        <taxon>Ascomycota</taxon>
        <taxon>Pezizomycotina</taxon>
        <taxon>Sordariomycetes</taxon>
        <taxon>Sordariomycetidae</taxon>
        <taxon>Diaporthales</taxon>
        <taxon>Schizoparmaceae</taxon>
        <taxon>Coniella</taxon>
    </lineage>
</organism>
<name>A0A2T3A8J2_9PEZI</name>
<keyword evidence="3 4" id="KW-0472">Membrane</keyword>
<sequence length="143" mass="15694">RAAKQLGLFFAGAGFLTASALISRRAVARKMVDSYPKFYQPSHYGPRPPPRAPAEKGEDQLVAVEALGLATLNVFSFGIMLTGGLMFAFDIGNLEDLRHRARRQIYGGNGVVDEAADRQVEEWIADVLSRKDTKEEDVATPQN</sequence>
<feature type="non-terminal residue" evidence="5">
    <location>
        <position position="1"/>
    </location>
</feature>
<dbReference type="PANTHER" id="PTHR39136:SF1">
    <property type="entry name" value="ALTERED INHERITANCE OF MITOCHONDRIA PROTEIN 11"/>
    <property type="match status" value="1"/>
</dbReference>
<dbReference type="GO" id="GO:0005739">
    <property type="term" value="C:mitochondrion"/>
    <property type="evidence" value="ECO:0007669"/>
    <property type="project" value="TreeGrafter"/>
</dbReference>
<feature type="non-terminal residue" evidence="5">
    <location>
        <position position="143"/>
    </location>
</feature>
<dbReference type="AlphaFoldDB" id="A0A2T3A8J2"/>
<comment type="similarity">
    <text evidence="4">Belongs to the AIM11 family.</text>
</comment>
<keyword evidence="2 4" id="KW-1133">Transmembrane helix</keyword>
<keyword evidence="6" id="KW-1185">Reference proteome</keyword>
<evidence type="ECO:0000313" key="5">
    <source>
        <dbReference type="EMBL" id="PSR85725.1"/>
    </source>
</evidence>
<comment type="subcellular location">
    <subcellularLocation>
        <location evidence="4">Membrane</location>
        <topology evidence="4">Multi-pass membrane protein</topology>
    </subcellularLocation>
</comment>
<dbReference type="GO" id="GO:0016020">
    <property type="term" value="C:membrane"/>
    <property type="evidence" value="ECO:0007669"/>
    <property type="project" value="UniProtKB-SubCell"/>
</dbReference>
<accession>A0A2T3A8J2</accession>
<evidence type="ECO:0000256" key="3">
    <source>
        <dbReference type="ARBA" id="ARBA00023136"/>
    </source>
</evidence>
<keyword evidence="1 4" id="KW-0812">Transmembrane</keyword>
<dbReference type="PANTHER" id="PTHR39136">
    <property type="entry name" value="ALTERED INHERITANCE OF MITOCHONDRIA PROTEIN 11"/>
    <property type="match status" value="1"/>
</dbReference>
<dbReference type="STRING" id="2025994.A0A2T3A8J2"/>
<gene>
    <name evidence="4" type="primary">AIM11</name>
    <name evidence="5" type="ORF">BD289DRAFT_352094</name>
</gene>
<protein>
    <recommendedName>
        <fullName evidence="4">Altered inheritance of mitochondria protein 11</fullName>
    </recommendedName>
</protein>